<organism evidence="11 12">
    <name type="scientific">Anaerofustis stercorihominis</name>
    <dbReference type="NCBI Taxonomy" id="214853"/>
    <lineage>
        <taxon>Bacteria</taxon>
        <taxon>Bacillati</taxon>
        <taxon>Bacillota</taxon>
        <taxon>Clostridia</taxon>
        <taxon>Eubacteriales</taxon>
        <taxon>Eubacteriaceae</taxon>
        <taxon>Anaerofustis</taxon>
    </lineage>
</organism>
<dbReference type="PANTHER" id="PTHR43134">
    <property type="entry name" value="SIGNAL RECOGNITION PARTICLE RECEPTOR SUBUNIT ALPHA"/>
    <property type="match status" value="1"/>
</dbReference>
<name>A0A3E3E169_9FIRM</name>
<comment type="function">
    <text evidence="9">Involved in targeting and insertion of nascent membrane proteins into the cytoplasmic membrane. Acts as a receptor for the complex formed by the signal recognition particle (SRP) and the ribosome-nascent chain (RNC).</text>
</comment>
<accession>A0A3E3E169</accession>
<dbReference type="SMART" id="SM00963">
    <property type="entry name" value="SRP54_N"/>
    <property type="match status" value="1"/>
</dbReference>
<dbReference type="InterPro" id="IPR003593">
    <property type="entry name" value="AAA+_ATPase"/>
</dbReference>
<feature type="binding site" evidence="9">
    <location>
        <begin position="251"/>
        <end position="254"/>
    </location>
    <ligand>
        <name>GTP</name>
        <dbReference type="ChEBI" id="CHEBI:37565"/>
    </ligand>
</feature>
<evidence type="ECO:0000256" key="8">
    <source>
        <dbReference type="ARBA" id="ARBA00048027"/>
    </source>
</evidence>
<dbReference type="PANTHER" id="PTHR43134:SF1">
    <property type="entry name" value="SIGNAL RECOGNITION PARTICLE RECEPTOR SUBUNIT ALPHA"/>
    <property type="match status" value="1"/>
</dbReference>
<dbReference type="SUPFAM" id="SSF47364">
    <property type="entry name" value="Domain of the SRP/SRP receptor G-proteins"/>
    <property type="match status" value="1"/>
</dbReference>
<dbReference type="SMART" id="SM00382">
    <property type="entry name" value="AAA"/>
    <property type="match status" value="1"/>
</dbReference>
<keyword evidence="6 9" id="KW-0472">Membrane</keyword>
<dbReference type="Proteomes" id="UP000261212">
    <property type="component" value="Unassembled WGS sequence"/>
</dbReference>
<dbReference type="SUPFAM" id="SSF52540">
    <property type="entry name" value="P-loop containing nucleoside triphosphate hydrolases"/>
    <property type="match status" value="1"/>
</dbReference>
<dbReference type="InterPro" id="IPR000897">
    <property type="entry name" value="SRP54_GTPase_dom"/>
</dbReference>
<keyword evidence="5 9" id="KW-0342">GTP-binding</keyword>
<dbReference type="GO" id="GO:0005886">
    <property type="term" value="C:plasma membrane"/>
    <property type="evidence" value="ECO:0007669"/>
    <property type="project" value="UniProtKB-SubCell"/>
</dbReference>
<evidence type="ECO:0000256" key="3">
    <source>
        <dbReference type="ARBA" id="ARBA00022741"/>
    </source>
</evidence>
<dbReference type="GO" id="GO:0005525">
    <property type="term" value="F:GTP binding"/>
    <property type="evidence" value="ECO:0007669"/>
    <property type="project" value="UniProtKB-UniRule"/>
</dbReference>
<dbReference type="FunFam" id="3.40.50.300:FF:000053">
    <property type="entry name" value="Signal recognition particle receptor FtsY"/>
    <property type="match status" value="1"/>
</dbReference>
<dbReference type="Gene3D" id="3.40.50.300">
    <property type="entry name" value="P-loop containing nucleotide triphosphate hydrolases"/>
    <property type="match status" value="1"/>
</dbReference>
<dbReference type="SMART" id="SM00962">
    <property type="entry name" value="SRP54"/>
    <property type="match status" value="1"/>
</dbReference>
<dbReference type="RefSeq" id="WP_007050510.1">
    <property type="nucleotide sequence ID" value="NZ_CABKNJ010000001.1"/>
</dbReference>
<comment type="caution">
    <text evidence="11">The sequence shown here is derived from an EMBL/GenBank/DDBJ whole genome shotgun (WGS) entry which is preliminary data.</text>
</comment>
<evidence type="ECO:0000256" key="2">
    <source>
        <dbReference type="ARBA" id="ARBA00022490"/>
    </source>
</evidence>
<dbReference type="InterPro" id="IPR004390">
    <property type="entry name" value="SR_rcpt_FtsY"/>
</dbReference>
<dbReference type="InterPro" id="IPR027417">
    <property type="entry name" value="P-loop_NTPase"/>
</dbReference>
<dbReference type="GO" id="GO:0003924">
    <property type="term" value="F:GTPase activity"/>
    <property type="evidence" value="ECO:0007669"/>
    <property type="project" value="UniProtKB-UniRule"/>
</dbReference>
<evidence type="ECO:0000313" key="11">
    <source>
        <dbReference type="EMBL" id="RGD74919.1"/>
    </source>
</evidence>
<evidence type="ECO:0000256" key="9">
    <source>
        <dbReference type="HAMAP-Rule" id="MF_00920"/>
    </source>
</evidence>
<dbReference type="NCBIfam" id="TIGR00064">
    <property type="entry name" value="ftsY"/>
    <property type="match status" value="1"/>
</dbReference>
<dbReference type="InterPro" id="IPR042101">
    <property type="entry name" value="SRP54_N_sf"/>
</dbReference>
<feature type="binding site" evidence="9">
    <location>
        <begin position="187"/>
        <end position="191"/>
    </location>
    <ligand>
        <name>GTP</name>
        <dbReference type="ChEBI" id="CHEBI:37565"/>
    </ligand>
</feature>
<reference evidence="11 12" key="1">
    <citation type="submission" date="2018-08" db="EMBL/GenBank/DDBJ databases">
        <title>A genome reference for cultivated species of the human gut microbiota.</title>
        <authorList>
            <person name="Zou Y."/>
            <person name="Xue W."/>
            <person name="Luo G."/>
        </authorList>
    </citation>
    <scope>NUCLEOTIDE SEQUENCE [LARGE SCALE GENOMIC DNA]</scope>
    <source>
        <strain evidence="11 12">AM25-6</strain>
    </source>
</reference>
<keyword evidence="3 9" id="KW-0547">Nucleotide-binding</keyword>
<dbReference type="GO" id="GO:0006614">
    <property type="term" value="P:SRP-dependent cotranslational protein targeting to membrane"/>
    <property type="evidence" value="ECO:0007669"/>
    <property type="project" value="InterPro"/>
</dbReference>
<dbReference type="AlphaFoldDB" id="A0A3E3E169"/>
<feature type="domain" description="SRP54-type proteins GTP-binding" evidence="10">
    <location>
        <begin position="272"/>
        <end position="285"/>
    </location>
</feature>
<comment type="subunit">
    <text evidence="9">Part of the signal recognition particle protein translocation system, which is composed of SRP and FtsY.</text>
</comment>
<keyword evidence="2 9" id="KW-0963">Cytoplasm</keyword>
<protein>
    <recommendedName>
        <fullName evidence="9">Signal recognition particle receptor FtsY</fullName>
        <shortName evidence="9">SRP receptor</shortName>
        <ecNumber evidence="9">3.6.5.4</ecNumber>
    </recommendedName>
</protein>
<evidence type="ECO:0000256" key="4">
    <source>
        <dbReference type="ARBA" id="ARBA00022801"/>
    </source>
</evidence>
<evidence type="ECO:0000313" key="12">
    <source>
        <dbReference type="Proteomes" id="UP000261212"/>
    </source>
</evidence>
<evidence type="ECO:0000256" key="5">
    <source>
        <dbReference type="ARBA" id="ARBA00023134"/>
    </source>
</evidence>
<dbReference type="GO" id="GO:0005047">
    <property type="term" value="F:signal recognition particle binding"/>
    <property type="evidence" value="ECO:0007669"/>
    <property type="project" value="TreeGrafter"/>
</dbReference>
<evidence type="ECO:0000256" key="1">
    <source>
        <dbReference type="ARBA" id="ARBA00022475"/>
    </source>
</evidence>
<dbReference type="Gene3D" id="1.20.120.140">
    <property type="entry name" value="Signal recognition particle SRP54, nucleotide-binding domain"/>
    <property type="match status" value="1"/>
</dbReference>
<dbReference type="Pfam" id="PF00448">
    <property type="entry name" value="SRP54"/>
    <property type="match status" value="1"/>
</dbReference>
<sequence length="298" mass="33055">MPNEKYNKGLDKTKKSLLSKLKDVFSSNKIDDDLYEELIEVLILSDIPFNVSEEIIENVKENATKKDVKDINKLYDLIKDEIRNRLNLNLWDKEIKKPALILFIGVNGAGKTTTIAKLANKFLKEDKKVILAAADTFRAAASEQLATWAERLNVPIVKSSQGQDPASVIYDCLDSAKAKDMDIILADSAGRLQNKKNLMDELNKIYRVCDKFKGDYNLYTVLVLDAGAGQNSVIQAESFNESAKVDGIIMTKLDGSAKGGVIVSLAGDNKPPMWYIGLGEGLDDLEEFDVDNFVDAII</sequence>
<keyword evidence="1 9" id="KW-1003">Cell membrane</keyword>
<dbReference type="EC" id="3.6.5.4" evidence="9"/>
<dbReference type="InterPro" id="IPR036225">
    <property type="entry name" value="SRP/SRP_N"/>
</dbReference>
<comment type="catalytic activity">
    <reaction evidence="8 9">
        <text>GTP + H2O = GDP + phosphate + H(+)</text>
        <dbReference type="Rhea" id="RHEA:19669"/>
        <dbReference type="ChEBI" id="CHEBI:15377"/>
        <dbReference type="ChEBI" id="CHEBI:15378"/>
        <dbReference type="ChEBI" id="CHEBI:37565"/>
        <dbReference type="ChEBI" id="CHEBI:43474"/>
        <dbReference type="ChEBI" id="CHEBI:58189"/>
        <dbReference type="EC" id="3.6.5.4"/>
    </reaction>
</comment>
<evidence type="ECO:0000256" key="6">
    <source>
        <dbReference type="ARBA" id="ARBA00023136"/>
    </source>
</evidence>
<keyword evidence="4 9" id="KW-0378">Hydrolase</keyword>
<dbReference type="Pfam" id="PF02881">
    <property type="entry name" value="SRP54_N"/>
    <property type="match status" value="1"/>
</dbReference>
<dbReference type="EMBL" id="QUSM01000002">
    <property type="protein sequence ID" value="RGD74919.1"/>
    <property type="molecule type" value="Genomic_DNA"/>
</dbReference>
<dbReference type="HAMAP" id="MF_00920">
    <property type="entry name" value="FtsY"/>
    <property type="match status" value="1"/>
</dbReference>
<feature type="binding site" evidence="9">
    <location>
        <begin position="105"/>
        <end position="112"/>
    </location>
    <ligand>
        <name>GTP</name>
        <dbReference type="ChEBI" id="CHEBI:37565"/>
    </ligand>
</feature>
<dbReference type="GO" id="GO:0005737">
    <property type="term" value="C:cytoplasm"/>
    <property type="evidence" value="ECO:0007669"/>
    <property type="project" value="UniProtKB-SubCell"/>
</dbReference>
<dbReference type="PROSITE" id="PS00300">
    <property type="entry name" value="SRP54"/>
    <property type="match status" value="1"/>
</dbReference>
<comment type="similarity">
    <text evidence="9">Belongs to the GTP-binding SRP family. FtsY subfamily.</text>
</comment>
<keyword evidence="7 9" id="KW-0675">Receptor</keyword>
<evidence type="ECO:0000259" key="10">
    <source>
        <dbReference type="PROSITE" id="PS00300"/>
    </source>
</evidence>
<comment type="subcellular location">
    <subcellularLocation>
        <location evidence="9">Cell membrane</location>
        <topology evidence="9">Peripheral membrane protein</topology>
        <orientation evidence="9">Cytoplasmic side</orientation>
    </subcellularLocation>
    <subcellularLocation>
        <location evidence="9">Cytoplasm</location>
    </subcellularLocation>
</comment>
<evidence type="ECO:0000256" key="7">
    <source>
        <dbReference type="ARBA" id="ARBA00023170"/>
    </source>
</evidence>
<dbReference type="FunFam" id="1.20.120.140:FF:000002">
    <property type="entry name" value="Signal recognition particle receptor FtsY"/>
    <property type="match status" value="1"/>
</dbReference>
<gene>
    <name evidence="9 11" type="primary">ftsY</name>
    <name evidence="11" type="ORF">DW687_00930</name>
</gene>
<proteinExistence type="inferred from homology"/>
<dbReference type="GeneID" id="98000802"/>
<dbReference type="InterPro" id="IPR013822">
    <property type="entry name" value="Signal_recog_particl_SRP54_hlx"/>
</dbReference>